<dbReference type="PANTHER" id="PTHR35010:SF2">
    <property type="entry name" value="BLL4672 PROTEIN"/>
    <property type="match status" value="1"/>
</dbReference>
<dbReference type="SMART" id="SM00530">
    <property type="entry name" value="HTH_XRE"/>
    <property type="match status" value="1"/>
</dbReference>
<name>A0ABP9WEK9_9MICO</name>
<dbReference type="EMBL" id="BAABRR010000001">
    <property type="protein sequence ID" value="GAA5517668.1"/>
    <property type="molecule type" value="Genomic_DNA"/>
</dbReference>
<evidence type="ECO:0000259" key="1">
    <source>
        <dbReference type="PROSITE" id="PS50943"/>
    </source>
</evidence>
<proteinExistence type="predicted"/>
<gene>
    <name evidence="2" type="ORF">Lsed01_00077</name>
</gene>
<evidence type="ECO:0000313" key="3">
    <source>
        <dbReference type="Proteomes" id="UP001426770"/>
    </source>
</evidence>
<feature type="domain" description="HTH cro/C1-type" evidence="1">
    <location>
        <begin position="41"/>
        <end position="83"/>
    </location>
</feature>
<dbReference type="SUPFAM" id="SSF47413">
    <property type="entry name" value="lambda repressor-like DNA-binding domains"/>
    <property type="match status" value="1"/>
</dbReference>
<dbReference type="PANTHER" id="PTHR35010">
    <property type="entry name" value="BLL4672 PROTEIN-RELATED"/>
    <property type="match status" value="1"/>
</dbReference>
<sequence>MTVSREDVREFLVTRRARVTPAMVGLPEGGARRVPGLRRGEVAILAGVSVEYYTKVERGDLRGVSDEVLEAIASALRMDDAERAHLFDLARVANAGARARRRAAPRPRMREGLRHLLDATTDAAGVVGNARGEIVATNALARALYDPLFRAQGDAVSYPRFVFLDPASRVFYPDWEDIADGSVASLRTAAGRDPFDRAISDLVGELSTRSDEFRVRWARHDVRLHIQGLKRLVHPVVGMLELEYNVLELPADPGLGLTFYTAAPGSDSAERLRLLASWWATQQAASRDAPAI</sequence>
<dbReference type="Pfam" id="PF13560">
    <property type="entry name" value="HTH_31"/>
    <property type="match status" value="1"/>
</dbReference>
<evidence type="ECO:0000313" key="2">
    <source>
        <dbReference type="EMBL" id="GAA5517668.1"/>
    </source>
</evidence>
<dbReference type="InterPro" id="IPR001387">
    <property type="entry name" value="Cro/C1-type_HTH"/>
</dbReference>
<reference evidence="2 3" key="1">
    <citation type="submission" date="2024-02" db="EMBL/GenBank/DDBJ databases">
        <title>Lysinimicrobium sediminis NBRC 112286.</title>
        <authorList>
            <person name="Ichikawa N."/>
            <person name="Katano-Makiyama Y."/>
            <person name="Hidaka K."/>
        </authorList>
    </citation>
    <scope>NUCLEOTIDE SEQUENCE [LARGE SCALE GENOMIC DNA]</scope>
    <source>
        <strain evidence="2 3">NBRC 112286</strain>
    </source>
</reference>
<dbReference type="InterPro" id="IPR010982">
    <property type="entry name" value="Lambda_DNA-bd_dom_sf"/>
</dbReference>
<comment type="caution">
    <text evidence="2">The sequence shown here is derived from an EMBL/GenBank/DDBJ whole genome shotgun (WGS) entry which is preliminary data.</text>
</comment>
<dbReference type="Gene3D" id="1.10.260.40">
    <property type="entry name" value="lambda repressor-like DNA-binding domains"/>
    <property type="match status" value="1"/>
</dbReference>
<dbReference type="Pfam" id="PF17765">
    <property type="entry name" value="MLTR_LBD"/>
    <property type="match status" value="1"/>
</dbReference>
<protein>
    <recommendedName>
        <fullName evidence="1">HTH cro/C1-type domain-containing protein</fullName>
    </recommendedName>
</protein>
<dbReference type="InterPro" id="IPR041413">
    <property type="entry name" value="MLTR_LBD"/>
</dbReference>
<dbReference type="Gene3D" id="3.30.450.180">
    <property type="match status" value="1"/>
</dbReference>
<organism evidence="2 3">
    <name type="scientific">Demequina sediminis</name>
    <dbReference type="NCBI Taxonomy" id="1930058"/>
    <lineage>
        <taxon>Bacteria</taxon>
        <taxon>Bacillati</taxon>
        <taxon>Actinomycetota</taxon>
        <taxon>Actinomycetes</taxon>
        <taxon>Micrococcales</taxon>
        <taxon>Demequinaceae</taxon>
        <taxon>Demequina</taxon>
    </lineage>
</organism>
<accession>A0ABP9WEK9</accession>
<dbReference type="PROSITE" id="PS50943">
    <property type="entry name" value="HTH_CROC1"/>
    <property type="match status" value="1"/>
</dbReference>
<dbReference type="Proteomes" id="UP001426770">
    <property type="component" value="Unassembled WGS sequence"/>
</dbReference>
<dbReference type="CDD" id="cd00093">
    <property type="entry name" value="HTH_XRE"/>
    <property type="match status" value="1"/>
</dbReference>
<keyword evidence="3" id="KW-1185">Reference proteome</keyword>